<name>A0A9X2S7B1_9FIRM</name>
<evidence type="ECO:0000313" key="1">
    <source>
        <dbReference type="EMBL" id="MCR2043996.1"/>
    </source>
</evidence>
<keyword evidence="2" id="KW-1185">Reference proteome</keyword>
<sequence>MPKANISYQYLMYENRYRVYDSRVGSLSYRINKKDENLTEGI</sequence>
<dbReference type="EMBL" id="JANJZL010000004">
    <property type="protein sequence ID" value="MCR2043996.1"/>
    <property type="molecule type" value="Genomic_DNA"/>
</dbReference>
<dbReference type="RefSeq" id="WP_257490367.1">
    <property type="nucleotide sequence ID" value="NZ_CABKTM010000049.1"/>
</dbReference>
<organism evidence="1 2">
    <name type="scientific">Anaerosalibacter massiliensis</name>
    <dbReference type="NCBI Taxonomy" id="1347392"/>
    <lineage>
        <taxon>Bacteria</taxon>
        <taxon>Bacillati</taxon>
        <taxon>Bacillota</taxon>
        <taxon>Tissierellia</taxon>
        <taxon>Tissierellales</taxon>
        <taxon>Sporanaerobacteraceae</taxon>
        <taxon>Anaerosalibacter</taxon>
    </lineage>
</organism>
<protein>
    <submittedName>
        <fullName evidence="1">Uncharacterized protein</fullName>
    </submittedName>
</protein>
<proteinExistence type="predicted"/>
<gene>
    <name evidence="1" type="ORF">NSA23_07660</name>
</gene>
<evidence type="ECO:0000313" key="2">
    <source>
        <dbReference type="Proteomes" id="UP001142078"/>
    </source>
</evidence>
<comment type="caution">
    <text evidence="1">The sequence shown here is derived from an EMBL/GenBank/DDBJ whole genome shotgun (WGS) entry which is preliminary data.</text>
</comment>
<dbReference type="Proteomes" id="UP001142078">
    <property type="component" value="Unassembled WGS sequence"/>
</dbReference>
<accession>A0A9X2S7B1</accession>
<dbReference type="AlphaFoldDB" id="A0A9X2S7B1"/>
<reference evidence="1" key="1">
    <citation type="submission" date="2022-07" db="EMBL/GenBank/DDBJ databases">
        <title>Enhanced cultured diversity of the mouse gut microbiota enables custom-made synthetic communities.</title>
        <authorList>
            <person name="Afrizal A."/>
        </authorList>
    </citation>
    <scope>NUCLEOTIDE SEQUENCE</scope>
    <source>
        <strain evidence="1">DSM 29482</strain>
    </source>
</reference>